<name>A0A426XEA2_ENSVE</name>
<organism evidence="2 3">
    <name type="scientific">Ensete ventricosum</name>
    <name type="common">Abyssinian banana</name>
    <name type="synonym">Musa ensete</name>
    <dbReference type="NCBI Taxonomy" id="4639"/>
    <lineage>
        <taxon>Eukaryota</taxon>
        <taxon>Viridiplantae</taxon>
        <taxon>Streptophyta</taxon>
        <taxon>Embryophyta</taxon>
        <taxon>Tracheophyta</taxon>
        <taxon>Spermatophyta</taxon>
        <taxon>Magnoliopsida</taxon>
        <taxon>Liliopsida</taxon>
        <taxon>Zingiberales</taxon>
        <taxon>Musaceae</taxon>
        <taxon>Ensete</taxon>
    </lineage>
</organism>
<evidence type="ECO:0000313" key="3">
    <source>
        <dbReference type="Proteomes" id="UP000287651"/>
    </source>
</evidence>
<accession>A0A426XEA2</accession>
<evidence type="ECO:0000256" key="1">
    <source>
        <dbReference type="SAM" id="MobiDB-lite"/>
    </source>
</evidence>
<feature type="compositionally biased region" description="Basic and acidic residues" evidence="1">
    <location>
        <begin position="58"/>
        <end position="69"/>
    </location>
</feature>
<feature type="region of interest" description="Disordered" evidence="1">
    <location>
        <begin position="41"/>
        <end position="71"/>
    </location>
</feature>
<dbReference type="EMBL" id="AMZH03021857">
    <property type="protein sequence ID" value="RRT37807.1"/>
    <property type="molecule type" value="Genomic_DNA"/>
</dbReference>
<feature type="non-terminal residue" evidence="2">
    <location>
        <position position="1"/>
    </location>
</feature>
<gene>
    <name evidence="2" type="ORF">B296_00058264</name>
</gene>
<dbReference type="Proteomes" id="UP000287651">
    <property type="component" value="Unassembled WGS sequence"/>
</dbReference>
<protein>
    <submittedName>
        <fullName evidence="2">Uncharacterized protein</fullName>
    </submittedName>
</protein>
<proteinExistence type="predicted"/>
<dbReference type="AlphaFoldDB" id="A0A426XEA2"/>
<evidence type="ECO:0000313" key="2">
    <source>
        <dbReference type="EMBL" id="RRT37807.1"/>
    </source>
</evidence>
<comment type="caution">
    <text evidence="2">The sequence shown here is derived from an EMBL/GenBank/DDBJ whole genome shotgun (WGS) entry which is preliminary data.</text>
</comment>
<sequence>WQVAVTLLCGSGRQPQILDEVEEEEAAVARMAGARALAAIEEKERGWPTTEQEAAGGRGEDVAGSEGRRQRPWSMGAAAAIFLKKETIGSGCHGGWQRLGVEDWCSRGAATRLGAGSERRKGWPAMVVGRRGIEVAGGGRGG</sequence>
<reference evidence="2 3" key="1">
    <citation type="journal article" date="2014" name="Agronomy (Basel)">
        <title>A Draft Genome Sequence for Ensete ventricosum, the Drought-Tolerant Tree Against Hunger.</title>
        <authorList>
            <person name="Harrison J."/>
            <person name="Moore K.A."/>
            <person name="Paszkiewicz K."/>
            <person name="Jones T."/>
            <person name="Grant M."/>
            <person name="Ambacheew D."/>
            <person name="Muzemil S."/>
            <person name="Studholme D.J."/>
        </authorList>
    </citation>
    <scope>NUCLEOTIDE SEQUENCE [LARGE SCALE GENOMIC DNA]</scope>
</reference>